<dbReference type="Gene3D" id="3.40.430.10">
    <property type="entry name" value="Dihydrofolate Reductase, subunit A"/>
    <property type="match status" value="1"/>
</dbReference>
<gene>
    <name evidence="2" type="ORF">FRC0190_01428</name>
    <name evidence="1" type="ORF">P8T80_07255</name>
</gene>
<dbReference type="KEGG" id="crf:FRC0190_01428"/>
<evidence type="ECO:0000313" key="4">
    <source>
        <dbReference type="Proteomes" id="UP001265983"/>
    </source>
</evidence>
<organism evidence="2 3">
    <name type="scientific">Corynebacterium rouxii</name>
    <dbReference type="NCBI Taxonomy" id="2719119"/>
    <lineage>
        <taxon>Bacteria</taxon>
        <taxon>Bacillati</taxon>
        <taxon>Actinomycetota</taxon>
        <taxon>Actinomycetes</taxon>
        <taxon>Mycobacteriales</taxon>
        <taxon>Corynebacteriaceae</taxon>
        <taxon>Corynebacterium</taxon>
    </lineage>
</organism>
<name>A0A6I8MCI4_9CORY</name>
<dbReference type="InterPro" id="IPR024072">
    <property type="entry name" value="DHFR-like_dom_sf"/>
</dbReference>
<reference evidence="1 4" key="2">
    <citation type="submission" date="2023-03" db="EMBL/GenBank/DDBJ databases">
        <title>Whole genome sequence of the first Corynebacterium rouxii strains isolated in Brazil: a recent member of Corynebacterium diphtheriae complex.</title>
        <authorList>
            <person name="Vieira V."/>
            <person name="Ramos J.N."/>
            <person name="Araujo M.R.B."/>
            <person name="Baio P.V."/>
            <person name="Sant'Anna L.O."/>
            <person name="Veras J.F.C."/>
            <person name="Vieira E.M.D."/>
            <person name="Sousa M.A.B."/>
            <person name="Camargo C.H."/>
            <person name="Sacchi C.T."/>
            <person name="Campos K.R."/>
            <person name="Santos M.B.N."/>
            <person name="Bokermann S."/>
            <person name="Alvim L.B."/>
            <person name="Santos L.S."/>
            <person name="Mattos-Guaraldi A.L."/>
        </authorList>
    </citation>
    <scope>NUCLEOTIDE SEQUENCE [LARGE SCALE GENOMIC DNA]</scope>
    <source>
        <strain evidence="1 4">70862</strain>
    </source>
</reference>
<accession>A0A6I8MCI4</accession>
<dbReference type="Proteomes" id="UP000423525">
    <property type="component" value="Chromosome"/>
</dbReference>
<dbReference type="EMBL" id="JARUHM010000010">
    <property type="protein sequence ID" value="MDT9411172.1"/>
    <property type="molecule type" value="Genomic_DNA"/>
</dbReference>
<keyword evidence="4" id="KW-1185">Reference proteome</keyword>
<proteinExistence type="predicted"/>
<dbReference type="AlphaFoldDB" id="A0A6I8MCI4"/>
<evidence type="ECO:0000313" key="1">
    <source>
        <dbReference type="EMBL" id="MDT9411172.1"/>
    </source>
</evidence>
<evidence type="ECO:0000313" key="2">
    <source>
        <dbReference type="EMBL" id="VZH85468.1"/>
    </source>
</evidence>
<protein>
    <submittedName>
        <fullName evidence="2">Pyrimidine reductase family protein</fullName>
    </submittedName>
</protein>
<dbReference type="RefSeq" id="WP_232053123.1">
    <property type="nucleotide sequence ID" value="NZ_CP168248.1"/>
</dbReference>
<reference evidence="2 3" key="1">
    <citation type="submission" date="2019-11" db="EMBL/GenBank/DDBJ databases">
        <authorList>
            <person name="Brisse S."/>
        </authorList>
    </citation>
    <scope>NUCLEOTIDE SEQUENCE [LARGE SCALE GENOMIC DNA]</scope>
    <source>
        <strain evidence="2">FRC0190</strain>
    </source>
</reference>
<evidence type="ECO:0000313" key="3">
    <source>
        <dbReference type="Proteomes" id="UP000423525"/>
    </source>
</evidence>
<sequence>MQRDSTFSNTEAIERIVYSALPATTIDEPECRAIAITSINGSATLSEVSGSLGDQTDAELLIQLLQLRGWADAIIVGAETARKEKYGPARLQTALRPKDKS</sequence>
<dbReference type="EMBL" id="LR738855">
    <property type="protein sequence ID" value="VZH85468.1"/>
    <property type="molecule type" value="Genomic_DNA"/>
</dbReference>
<dbReference type="Proteomes" id="UP001265983">
    <property type="component" value="Unassembled WGS sequence"/>
</dbReference>